<comment type="caution">
    <text evidence="3">The sequence shown here is derived from an EMBL/GenBank/DDBJ whole genome shotgun (WGS) entry which is preliminary data.</text>
</comment>
<keyword evidence="1" id="KW-0472">Membrane</keyword>
<gene>
    <name evidence="3" type="ORF">JKJ07_48730</name>
</gene>
<organism evidence="3 4">
    <name type="scientific">Paractinoplanes lichenicola</name>
    <dbReference type="NCBI Taxonomy" id="2802976"/>
    <lineage>
        <taxon>Bacteria</taxon>
        <taxon>Bacillati</taxon>
        <taxon>Actinomycetota</taxon>
        <taxon>Actinomycetes</taxon>
        <taxon>Micromonosporales</taxon>
        <taxon>Micromonosporaceae</taxon>
        <taxon>Paractinoplanes</taxon>
    </lineage>
</organism>
<reference evidence="3 4" key="1">
    <citation type="submission" date="2021-01" db="EMBL/GenBank/DDBJ databases">
        <title>Actinoplanes sp. nov. LDG1-01 isolated from lichen.</title>
        <authorList>
            <person name="Saeng-In P."/>
            <person name="Phongsopitanun W."/>
            <person name="Kanchanasin P."/>
            <person name="Yuki M."/>
            <person name="Kudo T."/>
            <person name="Ohkuma M."/>
            <person name="Tanasupawat S."/>
        </authorList>
    </citation>
    <scope>NUCLEOTIDE SEQUENCE [LARGE SCALE GENOMIC DNA]</scope>
    <source>
        <strain evidence="3 4">LDG1-01</strain>
    </source>
</reference>
<feature type="domain" description="Putative Flp pilus-assembly TadG-like N-terminal" evidence="2">
    <location>
        <begin position="31"/>
        <end position="76"/>
    </location>
</feature>
<accession>A0ABS1W621</accession>
<dbReference type="EMBL" id="JAENHO010000027">
    <property type="protein sequence ID" value="MBL7262184.1"/>
    <property type="molecule type" value="Genomic_DNA"/>
</dbReference>
<dbReference type="Pfam" id="PF13400">
    <property type="entry name" value="Tad"/>
    <property type="match status" value="1"/>
</dbReference>
<evidence type="ECO:0000256" key="1">
    <source>
        <dbReference type="SAM" id="Phobius"/>
    </source>
</evidence>
<sequence length="420" mass="44087">MHRLTRRPLLTARRVWRRALRRHGSENGVVAAMLAVLLSTGVFFGTGALVIDVAQLSLERTELQSSADAASWAVAMRCVRNAADCTMAAQSTVAQTYTTKNIKRGSADSQICLTGVTGQTCSTWSSTTACPATTVTGGKSVEVRTSTKLSSGSTLLPPTFAGTLSGTTYTGTRVGACGRVAWGPPAISKVFALGISLCDWQRMTNNGSTYYGPLVGLLGQLGLFPFLGLPAPTAAAESAIAQVLPAAVLGLPLPSCTTPTVNLSKPRGWTWLYDNSLNPPDANCELSLNIGDEPRGFVLSGLAAGAACRNRLQTLYTTRQPILVPIFDQIEQTLLSLAPTYRIAGFAPFVVTGYDTLIPGVLQSVANLLSPGGVPSLLEKALCTISSCIYGYFTRTVVPIDNPVFGTGSDFGATVIGRTG</sequence>
<evidence type="ECO:0000259" key="2">
    <source>
        <dbReference type="Pfam" id="PF13400"/>
    </source>
</evidence>
<dbReference type="RefSeq" id="WP_203078727.1">
    <property type="nucleotide sequence ID" value="NZ_JAENHO010000027.1"/>
</dbReference>
<dbReference type="InterPro" id="IPR028087">
    <property type="entry name" value="Tad_N"/>
</dbReference>
<protein>
    <submittedName>
        <fullName evidence="3">Tad domain-containing protein</fullName>
    </submittedName>
</protein>
<name>A0ABS1W621_9ACTN</name>
<feature type="transmembrane region" description="Helical" evidence="1">
    <location>
        <begin position="28"/>
        <end position="51"/>
    </location>
</feature>
<evidence type="ECO:0000313" key="4">
    <source>
        <dbReference type="Proteomes" id="UP000598996"/>
    </source>
</evidence>
<evidence type="ECO:0000313" key="3">
    <source>
        <dbReference type="EMBL" id="MBL7262184.1"/>
    </source>
</evidence>
<proteinExistence type="predicted"/>
<keyword evidence="4" id="KW-1185">Reference proteome</keyword>
<keyword evidence="1" id="KW-1133">Transmembrane helix</keyword>
<keyword evidence="1" id="KW-0812">Transmembrane</keyword>
<dbReference type="Proteomes" id="UP000598996">
    <property type="component" value="Unassembled WGS sequence"/>
</dbReference>